<keyword evidence="1" id="KW-0472">Membrane</keyword>
<feature type="transmembrane region" description="Helical" evidence="1">
    <location>
        <begin position="125"/>
        <end position="142"/>
    </location>
</feature>
<accession>A0A6V6XYT8</accession>
<keyword evidence="3" id="KW-1185">Reference proteome</keyword>
<feature type="transmembrane region" description="Helical" evidence="1">
    <location>
        <begin position="15"/>
        <end position="35"/>
    </location>
</feature>
<proteinExistence type="predicted"/>
<sequence length="152" mass="17360">MTIDKKKFINILKSIDTFSIVLALFLAFTQPYVPVYNDAGKIIERNAMLHVLIILLVIIGIIPIFRNEIKQIQKNKKPYHITKKINTVHMARVNFIVAIVFAVCPLVFVPMSVYRYAPQGLRAQLFYSALYVFIYLGVGTRLQMKIGLNSGK</sequence>
<organism evidence="2 3">
    <name type="scientific">Aedoeadaptatus nemausensis</name>
    <dbReference type="NCBI Taxonomy" id="2582829"/>
    <lineage>
        <taxon>Bacteria</taxon>
        <taxon>Bacillati</taxon>
        <taxon>Bacillota</taxon>
        <taxon>Tissierellia</taxon>
        <taxon>Tissierellales</taxon>
        <taxon>Peptoniphilaceae</taxon>
        <taxon>Aedoeadaptatus</taxon>
    </lineage>
</organism>
<keyword evidence="1" id="KW-0812">Transmembrane</keyword>
<name>A0A6V6XYT8_9FIRM</name>
<comment type="caution">
    <text evidence="2">The sequence shown here is derived from an EMBL/GenBank/DDBJ whole genome shotgun (WGS) entry which is preliminary data.</text>
</comment>
<feature type="transmembrane region" description="Helical" evidence="1">
    <location>
        <begin position="47"/>
        <end position="65"/>
    </location>
</feature>
<evidence type="ECO:0000313" key="2">
    <source>
        <dbReference type="EMBL" id="CAC9923636.1"/>
    </source>
</evidence>
<dbReference type="RefSeq" id="WP_180498284.1">
    <property type="nucleotide sequence ID" value="NZ_CAIJCS010000009.1"/>
</dbReference>
<dbReference type="EMBL" id="CAIJCS010000009">
    <property type="protein sequence ID" value="CAC9923636.1"/>
    <property type="molecule type" value="Genomic_DNA"/>
</dbReference>
<dbReference type="Proteomes" id="UP000586454">
    <property type="component" value="Unassembled WGS sequence"/>
</dbReference>
<evidence type="ECO:0000256" key="1">
    <source>
        <dbReference type="SAM" id="Phobius"/>
    </source>
</evidence>
<evidence type="ECO:0000313" key="3">
    <source>
        <dbReference type="Proteomes" id="UP000586454"/>
    </source>
</evidence>
<dbReference type="AlphaFoldDB" id="A0A6V6XYT8"/>
<keyword evidence="1" id="KW-1133">Transmembrane helix</keyword>
<protein>
    <submittedName>
        <fullName evidence="2">Uncharacterized protein</fullName>
    </submittedName>
</protein>
<gene>
    <name evidence="2" type="ORF">PEPNEM18_00157</name>
</gene>
<reference evidence="2 3" key="1">
    <citation type="submission" date="2020-06" db="EMBL/GenBank/DDBJ databases">
        <authorList>
            <person name="Criscuolo A."/>
        </authorList>
    </citation>
    <scope>NUCLEOTIDE SEQUENCE [LARGE SCALE GENOMIC DNA]</scope>
    <source>
        <strain evidence="2">1804121828</strain>
    </source>
</reference>
<feature type="transmembrane region" description="Helical" evidence="1">
    <location>
        <begin position="93"/>
        <end position="113"/>
    </location>
</feature>